<comment type="caution">
    <text evidence="2">The sequence shown here is derived from an EMBL/GenBank/DDBJ whole genome shotgun (WGS) entry which is preliminary data.</text>
</comment>
<evidence type="ECO:0000313" key="3">
    <source>
        <dbReference type="Proteomes" id="UP001049176"/>
    </source>
</evidence>
<gene>
    <name evidence="2" type="ORF">E1B28_012373</name>
</gene>
<proteinExistence type="predicted"/>
<dbReference type="OrthoDB" id="2337158at2759"/>
<reference evidence="2" key="1">
    <citation type="journal article" date="2021" name="Genome Biol. Evol.">
        <title>The assembled and annotated genome of the fairy-ring fungus Marasmius oreades.</title>
        <authorList>
            <person name="Hiltunen M."/>
            <person name="Ament-Velasquez S.L."/>
            <person name="Johannesson H."/>
        </authorList>
    </citation>
    <scope>NUCLEOTIDE SEQUENCE</scope>
    <source>
        <strain evidence="2">03SP1</strain>
    </source>
</reference>
<dbReference type="EMBL" id="CM032188">
    <property type="protein sequence ID" value="KAG7088370.1"/>
    <property type="molecule type" value="Genomic_DNA"/>
</dbReference>
<sequence>MNKNEIPSTLEPEMDNYQKQLVDSCFEEGQYIAGIKALEQLRSPNHRPAGYHIRQLLYIALHPAKKSPAIQVPGSPSKLEKRRLRTLMSISLEASLAAQRTLFAFAQTNSLEAIFNALPSLSRTEDATGSIEDSPLAIEALCISRCKSCWNLLSPGLIQPTAEQFHVKRYPSSDSEEDDLEPVVADHAWPVLKWLIFLFEHDEARMERKGLPRHSPCLLEQIPAPKGERNLRWEVEAPLDIVFSCLKAPESHQLLGARLFMLIINLSSTTFFDFHAFVIGVYKRVTAQSDILDDFLTLLSRLSCTLAVLRFKVTFLQKCLAPTAISSRTSRPKPQARAPAKQKRYEEPPSTNRGASVPSQRITSKPVLPSFADISKALGNPPPKTVRSMNNTVSFELLASYGTLQSQIAVPERDSEWMELESDDRWEALLDTVFKDRDNADSYRSILTTLRTTW</sequence>
<dbReference type="GeneID" id="66081448"/>
<dbReference type="RefSeq" id="XP_043004841.1">
    <property type="nucleotide sequence ID" value="XM_043157474.1"/>
</dbReference>
<protein>
    <submittedName>
        <fullName evidence="2">Uncharacterized protein</fullName>
    </submittedName>
</protein>
<feature type="region of interest" description="Disordered" evidence="1">
    <location>
        <begin position="327"/>
        <end position="362"/>
    </location>
</feature>
<organism evidence="2 3">
    <name type="scientific">Marasmius oreades</name>
    <name type="common">fairy-ring Marasmius</name>
    <dbReference type="NCBI Taxonomy" id="181124"/>
    <lineage>
        <taxon>Eukaryota</taxon>
        <taxon>Fungi</taxon>
        <taxon>Dikarya</taxon>
        <taxon>Basidiomycota</taxon>
        <taxon>Agaricomycotina</taxon>
        <taxon>Agaricomycetes</taxon>
        <taxon>Agaricomycetidae</taxon>
        <taxon>Agaricales</taxon>
        <taxon>Marasmiineae</taxon>
        <taxon>Marasmiaceae</taxon>
        <taxon>Marasmius</taxon>
    </lineage>
</organism>
<dbReference type="AlphaFoldDB" id="A0A9P7UNW1"/>
<dbReference type="KEGG" id="more:E1B28_012373"/>
<name>A0A9P7UNW1_9AGAR</name>
<evidence type="ECO:0000256" key="1">
    <source>
        <dbReference type="SAM" id="MobiDB-lite"/>
    </source>
</evidence>
<dbReference type="Proteomes" id="UP001049176">
    <property type="component" value="Chromosome 8"/>
</dbReference>
<keyword evidence="3" id="KW-1185">Reference proteome</keyword>
<feature type="compositionally biased region" description="Polar residues" evidence="1">
    <location>
        <begin position="349"/>
        <end position="362"/>
    </location>
</feature>
<evidence type="ECO:0000313" key="2">
    <source>
        <dbReference type="EMBL" id="KAG7088370.1"/>
    </source>
</evidence>
<accession>A0A9P7UNW1</accession>